<reference evidence="1" key="1">
    <citation type="submission" date="2020-02" db="EMBL/GenBank/DDBJ databases">
        <authorList>
            <person name="Meier V. D."/>
        </authorList>
    </citation>
    <scope>NUCLEOTIDE SEQUENCE</scope>
    <source>
        <strain evidence="1">AVDCRST_MAG03</strain>
    </source>
</reference>
<proteinExistence type="predicted"/>
<sequence length="112" mass="12952">MSDHDYRHGWFLVSEGFAVYHIESHEGPIHRTFGRIPEQAHEAYQRNYPVESHEAYDSNIVSTVPAVLLEDTSIDYETASDRTVTLTGDEWERVRSGETSLDSLFSDSRWFN</sequence>
<evidence type="ECO:0000313" key="1">
    <source>
        <dbReference type="EMBL" id="CAA9423745.1"/>
    </source>
</evidence>
<dbReference type="AlphaFoldDB" id="A0A6J4PZL5"/>
<organism evidence="1">
    <name type="scientific">uncultured Rubrobacteraceae bacterium</name>
    <dbReference type="NCBI Taxonomy" id="349277"/>
    <lineage>
        <taxon>Bacteria</taxon>
        <taxon>Bacillati</taxon>
        <taxon>Actinomycetota</taxon>
        <taxon>Rubrobacteria</taxon>
        <taxon>Rubrobacterales</taxon>
        <taxon>Rubrobacteraceae</taxon>
        <taxon>environmental samples</taxon>
    </lineage>
</organism>
<gene>
    <name evidence="1" type="ORF">AVDCRST_MAG03-2730</name>
</gene>
<accession>A0A6J4PZL5</accession>
<name>A0A6J4PZL5_9ACTN</name>
<dbReference type="EMBL" id="CADCUT010000164">
    <property type="protein sequence ID" value="CAA9423745.1"/>
    <property type="molecule type" value="Genomic_DNA"/>
</dbReference>
<protein>
    <submittedName>
        <fullName evidence="1">Uncharacterized protein</fullName>
    </submittedName>
</protein>